<keyword evidence="2" id="KW-0808">Transferase</keyword>
<dbReference type="Proteomes" id="UP000619376">
    <property type="component" value="Unassembled WGS sequence"/>
</dbReference>
<dbReference type="EMBL" id="BNAJ01000003">
    <property type="protein sequence ID" value="GHF41739.1"/>
    <property type="molecule type" value="Genomic_DNA"/>
</dbReference>
<dbReference type="SUPFAM" id="SSF52540">
    <property type="entry name" value="P-loop containing nucleoside triphosphate hydrolases"/>
    <property type="match status" value="1"/>
</dbReference>
<proteinExistence type="predicted"/>
<keyword evidence="4" id="KW-1185">Reference proteome</keyword>
<evidence type="ECO:0000313" key="4">
    <source>
        <dbReference type="Proteomes" id="UP000619376"/>
    </source>
</evidence>
<dbReference type="Pfam" id="PF13238">
    <property type="entry name" value="AAA_18"/>
    <property type="match status" value="1"/>
</dbReference>
<dbReference type="AlphaFoldDB" id="A0A7W8KFC2"/>
<reference evidence="4" key="2">
    <citation type="journal article" date="2019" name="Int. J. Syst. Evol. Microbiol.">
        <title>The Global Catalogue of Microorganisms (GCM) 10K type strain sequencing project: providing services to taxonomists for standard genome sequencing and annotation.</title>
        <authorList>
            <consortium name="The Broad Institute Genomics Platform"/>
            <consortium name="The Broad Institute Genome Sequencing Center for Infectious Disease"/>
            <person name="Wu L."/>
            <person name="Ma J."/>
        </authorList>
    </citation>
    <scope>NUCLEOTIDE SEQUENCE [LARGE SCALE GENOMIC DNA]</scope>
    <source>
        <strain evidence="4">CGMCC 1.18437</strain>
    </source>
</reference>
<name>A0A7W8KFC2_9DEIO</name>
<evidence type="ECO:0000313" key="2">
    <source>
        <dbReference type="EMBL" id="MBB5375976.1"/>
    </source>
</evidence>
<keyword evidence="2" id="KW-0418">Kinase</keyword>
<reference evidence="2 3" key="3">
    <citation type="submission" date="2020-08" db="EMBL/GenBank/DDBJ databases">
        <title>Genomic Encyclopedia of Type Strains, Phase IV (KMG-IV): sequencing the most valuable type-strain genomes for metagenomic binning, comparative biology and taxonomic classification.</title>
        <authorList>
            <person name="Goeker M."/>
        </authorList>
    </citation>
    <scope>NUCLEOTIDE SEQUENCE [LARGE SCALE GENOMIC DNA]</scope>
    <source>
        <strain evidence="2 3">DSM 27521</strain>
    </source>
</reference>
<evidence type="ECO:0000313" key="1">
    <source>
        <dbReference type="EMBL" id="GHF41739.1"/>
    </source>
</evidence>
<dbReference type="Gene3D" id="3.40.50.300">
    <property type="entry name" value="P-loop containing nucleotide triphosphate hydrolases"/>
    <property type="match status" value="1"/>
</dbReference>
<gene>
    <name evidence="1" type="ORF">GCM10017781_18080</name>
    <name evidence="2" type="ORF">HNQ07_001433</name>
</gene>
<dbReference type="GO" id="GO:0016301">
    <property type="term" value="F:kinase activity"/>
    <property type="evidence" value="ECO:0007669"/>
    <property type="project" value="UniProtKB-KW"/>
</dbReference>
<evidence type="ECO:0000313" key="3">
    <source>
        <dbReference type="Proteomes" id="UP000539473"/>
    </source>
</evidence>
<dbReference type="EMBL" id="JACHFK010000003">
    <property type="protein sequence ID" value="MBB5375976.1"/>
    <property type="molecule type" value="Genomic_DNA"/>
</dbReference>
<dbReference type="InterPro" id="IPR027417">
    <property type="entry name" value="P-loop_NTPase"/>
</dbReference>
<reference evidence="1" key="1">
    <citation type="journal article" date="2014" name="Int. J. Syst. Evol. Microbiol.">
        <title>Complete genome of a new Firmicutes species belonging to the dominant human colonic microbiota ('Ruminococcus bicirculans') reveals two chromosomes and a selective capacity to utilize plant glucans.</title>
        <authorList>
            <consortium name="NISC Comparative Sequencing Program"/>
            <person name="Wegmann U."/>
            <person name="Louis P."/>
            <person name="Goesmann A."/>
            <person name="Henrissat B."/>
            <person name="Duncan S.H."/>
            <person name="Flint H.J."/>
        </authorList>
    </citation>
    <scope>NUCLEOTIDE SEQUENCE</scope>
    <source>
        <strain evidence="1">CGMCC 1.18437</strain>
    </source>
</reference>
<dbReference type="RefSeq" id="WP_184110262.1">
    <property type="nucleotide sequence ID" value="NZ_BNAJ01000003.1"/>
</dbReference>
<dbReference type="Proteomes" id="UP000539473">
    <property type="component" value="Unassembled WGS sequence"/>
</dbReference>
<comment type="caution">
    <text evidence="2">The sequence shown here is derived from an EMBL/GenBank/DDBJ whole genome shotgun (WGS) entry which is preliminary data.</text>
</comment>
<accession>A0A7W8KFC2</accession>
<organism evidence="2 3">
    <name type="scientific">Deinococcus metalli</name>
    <dbReference type="NCBI Taxonomy" id="1141878"/>
    <lineage>
        <taxon>Bacteria</taxon>
        <taxon>Thermotogati</taxon>
        <taxon>Deinococcota</taxon>
        <taxon>Deinococci</taxon>
        <taxon>Deinococcales</taxon>
        <taxon>Deinococcaceae</taxon>
        <taxon>Deinococcus</taxon>
    </lineage>
</organism>
<protein>
    <submittedName>
        <fullName evidence="1">ATPase</fullName>
    </submittedName>
    <submittedName>
        <fullName evidence="2">Putative kinase</fullName>
    </submittedName>
</protein>
<sequence length="176" mass="19319">MTEPRSEVLFLGGRAGSGKTSVASALHELLSARQVKHAVIEGDTLDLAWPPPWEHGLAATNLRALWTNYRALGYRRVIYTNVMSVLETDRLAAAMGDSPHVTAVLLDVSDDTMLERLRQRESAASLAAHLERNRPRRALLEQEAPAWVHRVPTDGRTLDALAAQLARLTGWVPDGA</sequence>
<reference evidence="1" key="4">
    <citation type="submission" date="2024-05" db="EMBL/GenBank/DDBJ databases">
        <authorList>
            <person name="Sun Q."/>
            <person name="Zhou Y."/>
        </authorList>
    </citation>
    <scope>NUCLEOTIDE SEQUENCE</scope>
    <source>
        <strain evidence="1">CGMCC 1.18437</strain>
    </source>
</reference>